<proteinExistence type="predicted"/>
<comment type="caution">
    <text evidence="2">The sequence shown here is derived from an EMBL/GenBank/DDBJ whole genome shotgun (WGS) entry which is preliminary data.</text>
</comment>
<evidence type="ECO:0000313" key="2">
    <source>
        <dbReference type="EMBL" id="MDR7292835.1"/>
    </source>
</evidence>
<reference evidence="2" key="1">
    <citation type="submission" date="2023-07" db="EMBL/GenBank/DDBJ databases">
        <title>Sequencing the genomes of 1000 actinobacteria strains.</title>
        <authorList>
            <person name="Klenk H.-P."/>
        </authorList>
    </citation>
    <scope>NUCLEOTIDE SEQUENCE</scope>
    <source>
        <strain evidence="2">DSM 13068</strain>
    </source>
</reference>
<protein>
    <recommendedName>
        <fullName evidence="4">Secreted protein</fullName>
    </recommendedName>
</protein>
<organism evidence="2 3">
    <name type="scientific">Pseudoglutamicibacter albus</name>
    <dbReference type="NCBI Taxonomy" id="98671"/>
    <lineage>
        <taxon>Bacteria</taxon>
        <taxon>Bacillati</taxon>
        <taxon>Actinomycetota</taxon>
        <taxon>Actinomycetes</taxon>
        <taxon>Micrococcales</taxon>
        <taxon>Micrococcaceae</taxon>
        <taxon>Pseudoglutamicibacter</taxon>
    </lineage>
</organism>
<feature type="region of interest" description="Disordered" evidence="1">
    <location>
        <begin position="1"/>
        <end position="42"/>
    </location>
</feature>
<gene>
    <name evidence="2" type="ORF">J2S67_000103</name>
</gene>
<dbReference type="EMBL" id="JAVDXX010000001">
    <property type="protein sequence ID" value="MDR7292835.1"/>
    <property type="molecule type" value="Genomic_DNA"/>
</dbReference>
<sequence>MTVALPNPATATPDAAPTAEATATEAEAPGELGAPGETQTVELGNGNVQYGLRLARDGGAGCIITKANGYEPGDNTPRDGNICAGDIAHYSIDLNVKTAGEPITFKLTPNLALR</sequence>
<accession>A0ABU1YWV4</accession>
<dbReference type="Proteomes" id="UP001180715">
    <property type="component" value="Unassembled WGS sequence"/>
</dbReference>
<evidence type="ECO:0000256" key="1">
    <source>
        <dbReference type="SAM" id="MobiDB-lite"/>
    </source>
</evidence>
<evidence type="ECO:0008006" key="4">
    <source>
        <dbReference type="Google" id="ProtNLM"/>
    </source>
</evidence>
<name>A0ABU1YWV4_9MICC</name>
<keyword evidence="3" id="KW-1185">Reference proteome</keyword>
<evidence type="ECO:0000313" key="3">
    <source>
        <dbReference type="Proteomes" id="UP001180715"/>
    </source>
</evidence>
<feature type="compositionally biased region" description="Low complexity" evidence="1">
    <location>
        <begin position="1"/>
        <end position="38"/>
    </location>
</feature>